<proteinExistence type="predicted"/>
<evidence type="ECO:0000313" key="1">
    <source>
        <dbReference type="EMBL" id="KAK7521832.1"/>
    </source>
</evidence>
<keyword evidence="2" id="KW-1185">Reference proteome</keyword>
<dbReference type="Proteomes" id="UP001363622">
    <property type="component" value="Unassembled WGS sequence"/>
</dbReference>
<gene>
    <name evidence="1" type="ORF">IWZ03DRAFT_357430</name>
</gene>
<accession>A0ABR1KUH6</accession>
<dbReference type="EMBL" id="JBBPHU010000002">
    <property type="protein sequence ID" value="KAK7521832.1"/>
    <property type="molecule type" value="Genomic_DNA"/>
</dbReference>
<evidence type="ECO:0000313" key="2">
    <source>
        <dbReference type="Proteomes" id="UP001363622"/>
    </source>
</evidence>
<sequence length="248" mass="27459">MDMVETCEKLFSPATHARGSLLHQGKCPWRAKINGTERVDVAISADLVGGLAGSLRHVARPARRRRTILGMLLENVLIVRGTLGTSRLDGNDEDAWNRREQWVLGVEISSERAGLGAMQQQAHQRRWSTAREPVNHSISITLSKRCPSGGWDSPELCIETEFSSVAPSKATRYPRELYAGAAAKAKARSMEESMRTSDKCGSRLRANMMWVDVESQSSAHIVLHGSCKTPPHQPPLSELLLHETMVRD</sequence>
<name>A0ABR1KUH6_9PEZI</name>
<organism evidence="1 2">
    <name type="scientific">Phyllosticta citriasiana</name>
    <dbReference type="NCBI Taxonomy" id="595635"/>
    <lineage>
        <taxon>Eukaryota</taxon>
        <taxon>Fungi</taxon>
        <taxon>Dikarya</taxon>
        <taxon>Ascomycota</taxon>
        <taxon>Pezizomycotina</taxon>
        <taxon>Dothideomycetes</taxon>
        <taxon>Dothideomycetes incertae sedis</taxon>
        <taxon>Botryosphaeriales</taxon>
        <taxon>Phyllostictaceae</taxon>
        <taxon>Phyllosticta</taxon>
    </lineage>
</organism>
<protein>
    <submittedName>
        <fullName evidence="1">Uncharacterized protein</fullName>
    </submittedName>
</protein>
<comment type="caution">
    <text evidence="1">The sequence shown here is derived from an EMBL/GenBank/DDBJ whole genome shotgun (WGS) entry which is preliminary data.</text>
</comment>
<reference evidence="1 2" key="1">
    <citation type="submission" date="2024-04" db="EMBL/GenBank/DDBJ databases">
        <title>Phyllosticta paracitricarpa is synonymous to the EU quarantine fungus P. citricarpa based on phylogenomic analyses.</title>
        <authorList>
            <consortium name="Lawrence Berkeley National Laboratory"/>
            <person name="Van Ingen-Buijs V.A."/>
            <person name="Van Westerhoven A.C."/>
            <person name="Haridas S."/>
            <person name="Skiadas P."/>
            <person name="Martin F."/>
            <person name="Groenewald J.Z."/>
            <person name="Crous P.W."/>
            <person name="Seidl M.F."/>
        </authorList>
    </citation>
    <scope>NUCLEOTIDE SEQUENCE [LARGE SCALE GENOMIC DNA]</scope>
    <source>
        <strain evidence="1 2">CBS 123371</strain>
    </source>
</reference>